<dbReference type="GO" id="GO:0005886">
    <property type="term" value="C:plasma membrane"/>
    <property type="evidence" value="ECO:0007669"/>
    <property type="project" value="TreeGrafter"/>
</dbReference>
<keyword evidence="7 9" id="KW-0472">Membrane</keyword>
<feature type="domain" description="CBS" evidence="11">
    <location>
        <begin position="282"/>
        <end position="338"/>
    </location>
</feature>
<keyword evidence="3 9" id="KW-0812">Transmembrane</keyword>
<feature type="transmembrane region" description="Helical" evidence="10">
    <location>
        <begin position="58"/>
        <end position="79"/>
    </location>
</feature>
<dbReference type="InterPro" id="IPR002550">
    <property type="entry name" value="CNNM"/>
</dbReference>
<reference evidence="13 14" key="1">
    <citation type="submission" date="2023-03" db="EMBL/GenBank/DDBJ databases">
        <title>YIM 152171 draft genome.</title>
        <authorList>
            <person name="Yang Z."/>
        </authorList>
    </citation>
    <scope>NUCLEOTIDE SEQUENCE [LARGE SCALE GENOMIC DNA]</scope>
    <source>
        <strain evidence="13 14">YIM 152171</strain>
    </source>
</reference>
<keyword evidence="6 8" id="KW-0129">CBS domain</keyword>
<dbReference type="Proteomes" id="UP001301140">
    <property type="component" value="Unassembled WGS sequence"/>
</dbReference>
<keyword evidence="4" id="KW-0677">Repeat</keyword>
<name>A0AAP4D5C0_9PROT</name>
<dbReference type="PROSITE" id="PS51846">
    <property type="entry name" value="CNNM"/>
    <property type="match status" value="1"/>
</dbReference>
<feature type="transmembrane region" description="Helical" evidence="10">
    <location>
        <begin position="134"/>
        <end position="156"/>
    </location>
</feature>
<dbReference type="InterPro" id="IPR046342">
    <property type="entry name" value="CBS_dom_sf"/>
</dbReference>
<organism evidence="13 14">
    <name type="scientific">Marinimicrococcus flavescens</name>
    <dbReference type="NCBI Taxonomy" id="3031815"/>
    <lineage>
        <taxon>Bacteria</taxon>
        <taxon>Pseudomonadati</taxon>
        <taxon>Pseudomonadota</taxon>
        <taxon>Alphaproteobacteria</taxon>
        <taxon>Geminicoccales</taxon>
        <taxon>Geminicoccaceae</taxon>
        <taxon>Marinimicrococcus</taxon>
    </lineage>
</organism>
<feature type="domain" description="CNNM transmembrane" evidence="12">
    <location>
        <begin position="1"/>
        <end position="199"/>
    </location>
</feature>
<evidence type="ECO:0000256" key="10">
    <source>
        <dbReference type="SAM" id="Phobius"/>
    </source>
</evidence>
<evidence type="ECO:0000313" key="14">
    <source>
        <dbReference type="Proteomes" id="UP001301140"/>
    </source>
</evidence>
<dbReference type="PROSITE" id="PS51371">
    <property type="entry name" value="CBS"/>
    <property type="match status" value="2"/>
</dbReference>
<dbReference type="Pfam" id="PF03471">
    <property type="entry name" value="CorC_HlyC"/>
    <property type="match status" value="1"/>
</dbReference>
<evidence type="ECO:0000256" key="7">
    <source>
        <dbReference type="ARBA" id="ARBA00023136"/>
    </source>
</evidence>
<dbReference type="InterPro" id="IPR016169">
    <property type="entry name" value="FAD-bd_PCMH_sub2"/>
</dbReference>
<evidence type="ECO:0000256" key="9">
    <source>
        <dbReference type="PROSITE-ProRule" id="PRU01193"/>
    </source>
</evidence>
<evidence type="ECO:0000256" key="4">
    <source>
        <dbReference type="ARBA" id="ARBA00022737"/>
    </source>
</evidence>
<keyword evidence="5 9" id="KW-1133">Transmembrane helix</keyword>
<dbReference type="Pfam" id="PF01595">
    <property type="entry name" value="CNNM"/>
    <property type="match status" value="1"/>
</dbReference>
<dbReference type="SMART" id="SM00116">
    <property type="entry name" value="CBS"/>
    <property type="match status" value="2"/>
</dbReference>
<dbReference type="SUPFAM" id="SSF56176">
    <property type="entry name" value="FAD-binding/transporter-associated domain-like"/>
    <property type="match status" value="1"/>
</dbReference>
<evidence type="ECO:0000256" key="6">
    <source>
        <dbReference type="ARBA" id="ARBA00023122"/>
    </source>
</evidence>
<dbReference type="InterPro" id="IPR005170">
    <property type="entry name" value="Transptr-assoc_dom"/>
</dbReference>
<accession>A0AAP4D5C0</accession>
<dbReference type="CDD" id="cd04590">
    <property type="entry name" value="CBS_pair_CorC_HlyC_assoc"/>
    <property type="match status" value="1"/>
</dbReference>
<proteinExistence type="inferred from homology"/>
<feature type="transmembrane region" description="Helical" evidence="10">
    <location>
        <begin position="6"/>
        <end position="27"/>
    </location>
</feature>
<evidence type="ECO:0000313" key="13">
    <source>
        <dbReference type="EMBL" id="MDF1586837.1"/>
    </source>
</evidence>
<evidence type="ECO:0000256" key="8">
    <source>
        <dbReference type="PROSITE-ProRule" id="PRU00703"/>
    </source>
</evidence>
<feature type="transmembrane region" description="Helical" evidence="10">
    <location>
        <begin position="99"/>
        <end position="122"/>
    </location>
</feature>
<dbReference type="AlphaFoldDB" id="A0AAP4D5C0"/>
<dbReference type="Gene3D" id="3.30.465.10">
    <property type="match status" value="1"/>
</dbReference>
<keyword evidence="14" id="KW-1185">Reference proteome</keyword>
<evidence type="ECO:0000256" key="3">
    <source>
        <dbReference type="ARBA" id="ARBA00022692"/>
    </source>
</evidence>
<comment type="caution">
    <text evidence="13">The sequence shown here is derived from an EMBL/GenBank/DDBJ whole genome shotgun (WGS) entry which is preliminary data.</text>
</comment>
<protein>
    <submittedName>
        <fullName evidence="13">Hemolysin family protein</fullName>
    </submittedName>
</protein>
<feature type="domain" description="CBS" evidence="11">
    <location>
        <begin position="218"/>
        <end position="279"/>
    </location>
</feature>
<sequence length="436" mass="46896">MPVAELLVVLGLVLLNGLFAMAELAVVSSRPVRLKQRAEAGGRGARTALRLREDPTSFLSTVQVGITLVGIFAGAYSGATFADPLAGVLRGLPGMAEAAPVVALVLVVAGVTYLSLIVGELVPKRVALSHPEAIAGALAPLMALLARVAAPVVWLLRVSTEGVVRLLRVPAAPASQVSDEELRGLLKEGTEAGVFHPEERAIIDSVVRVADEPVRSIMTPRTDLVWLDIRDEPEALLRRMRESGHSRFLVGDGGLDRLLGVVQSKDLLGRLGGEGPVDLGAHLRQPIAVPESLPVVELLEHFRRAAVHLAVVMDEHGGVEGIVTPTDLLIAIVGELPGAGSAEAPEAVRREDGSWLIDGRLPLHQAERLLETGDMSEGHDYATMAGFMLWKLGRLPREGEHFRWRDLRFEVVDMDGRRIDRVLVERCPEAEDETTG</sequence>
<evidence type="ECO:0000256" key="2">
    <source>
        <dbReference type="ARBA" id="ARBA00006446"/>
    </source>
</evidence>
<dbReference type="Pfam" id="PF00571">
    <property type="entry name" value="CBS"/>
    <property type="match status" value="2"/>
</dbReference>
<evidence type="ECO:0000259" key="12">
    <source>
        <dbReference type="PROSITE" id="PS51846"/>
    </source>
</evidence>
<evidence type="ECO:0000256" key="5">
    <source>
        <dbReference type="ARBA" id="ARBA00022989"/>
    </source>
</evidence>
<dbReference type="PANTHER" id="PTHR22777:SF17">
    <property type="entry name" value="UPF0053 PROTEIN SLL0260"/>
    <property type="match status" value="1"/>
</dbReference>
<dbReference type="InterPro" id="IPR036318">
    <property type="entry name" value="FAD-bd_PCMH-like_sf"/>
</dbReference>
<comment type="similarity">
    <text evidence="2">Belongs to the UPF0053 family. Hemolysin C subfamily.</text>
</comment>
<dbReference type="InterPro" id="IPR000644">
    <property type="entry name" value="CBS_dom"/>
</dbReference>
<comment type="subcellular location">
    <subcellularLocation>
        <location evidence="1">Membrane</location>
        <topology evidence="1">Multi-pass membrane protein</topology>
    </subcellularLocation>
</comment>
<dbReference type="SUPFAM" id="SSF54631">
    <property type="entry name" value="CBS-domain pair"/>
    <property type="match status" value="1"/>
</dbReference>
<dbReference type="SMART" id="SM01091">
    <property type="entry name" value="CorC_HlyC"/>
    <property type="match status" value="1"/>
</dbReference>
<dbReference type="GO" id="GO:0050660">
    <property type="term" value="F:flavin adenine dinucleotide binding"/>
    <property type="evidence" value="ECO:0007669"/>
    <property type="project" value="InterPro"/>
</dbReference>
<dbReference type="PANTHER" id="PTHR22777">
    <property type="entry name" value="HEMOLYSIN-RELATED"/>
    <property type="match status" value="1"/>
</dbReference>
<dbReference type="EMBL" id="JARGEQ010000096">
    <property type="protein sequence ID" value="MDF1586837.1"/>
    <property type="molecule type" value="Genomic_DNA"/>
</dbReference>
<dbReference type="RefSeq" id="WP_327789257.1">
    <property type="nucleotide sequence ID" value="NZ_JARGEQ010000096.1"/>
</dbReference>
<dbReference type="Gene3D" id="3.10.580.10">
    <property type="entry name" value="CBS-domain"/>
    <property type="match status" value="1"/>
</dbReference>
<evidence type="ECO:0000259" key="11">
    <source>
        <dbReference type="PROSITE" id="PS51371"/>
    </source>
</evidence>
<gene>
    <name evidence="13" type="ORF">PZ740_10645</name>
</gene>
<evidence type="ECO:0000256" key="1">
    <source>
        <dbReference type="ARBA" id="ARBA00004141"/>
    </source>
</evidence>
<dbReference type="InterPro" id="IPR044751">
    <property type="entry name" value="Ion_transp-like_CBS"/>
</dbReference>